<dbReference type="EMBL" id="KL198034">
    <property type="protein sequence ID" value="KDQ15004.1"/>
    <property type="molecule type" value="Genomic_DNA"/>
</dbReference>
<keyword evidence="1" id="KW-0560">Oxidoreductase</keyword>
<organism evidence="2 3">
    <name type="scientific">Botryobasidium botryosum (strain FD-172 SS1)</name>
    <dbReference type="NCBI Taxonomy" id="930990"/>
    <lineage>
        <taxon>Eukaryota</taxon>
        <taxon>Fungi</taxon>
        <taxon>Dikarya</taxon>
        <taxon>Basidiomycota</taxon>
        <taxon>Agaricomycotina</taxon>
        <taxon>Agaricomycetes</taxon>
        <taxon>Cantharellales</taxon>
        <taxon>Botryobasidiaceae</taxon>
        <taxon>Botryobasidium</taxon>
    </lineage>
</organism>
<dbReference type="PANTHER" id="PTHR43539">
    <property type="entry name" value="FLAVIN-BINDING MONOOXYGENASE-LIKE PROTEIN (AFU_ORTHOLOGUE AFUA_4G09220)"/>
    <property type="match status" value="1"/>
</dbReference>
<dbReference type="InterPro" id="IPR036188">
    <property type="entry name" value="FAD/NAD-bd_sf"/>
</dbReference>
<dbReference type="OrthoDB" id="74360at2759"/>
<dbReference type="SUPFAM" id="SSF51905">
    <property type="entry name" value="FAD/NAD(P)-binding domain"/>
    <property type="match status" value="2"/>
</dbReference>
<dbReference type="Gene3D" id="3.50.50.60">
    <property type="entry name" value="FAD/NAD(P)-binding domain"/>
    <property type="match status" value="1"/>
</dbReference>
<evidence type="ECO:0000256" key="1">
    <source>
        <dbReference type="ARBA" id="ARBA00023002"/>
    </source>
</evidence>
<dbReference type="GO" id="GO:0050660">
    <property type="term" value="F:flavin adenine dinucleotide binding"/>
    <property type="evidence" value="ECO:0007669"/>
    <property type="project" value="TreeGrafter"/>
</dbReference>
<evidence type="ECO:0000313" key="3">
    <source>
        <dbReference type="Proteomes" id="UP000027195"/>
    </source>
</evidence>
<dbReference type="HOGENOM" id="CLU_015676_1_0_1"/>
<dbReference type="InParanoid" id="A0A067MHJ5"/>
<dbReference type="AlphaFoldDB" id="A0A067MHJ5"/>
<dbReference type="InterPro" id="IPR050982">
    <property type="entry name" value="Auxin_biosynth/cation_transpt"/>
</dbReference>
<name>A0A067MHJ5_BOTB1</name>
<dbReference type="PRINTS" id="PR00368">
    <property type="entry name" value="FADPNR"/>
</dbReference>
<accession>A0A067MHJ5</accession>
<dbReference type="Pfam" id="PF13738">
    <property type="entry name" value="Pyr_redox_3"/>
    <property type="match status" value="1"/>
</dbReference>
<sequence>MAESLLKDNTLSPTAIAEDWLGRIEAAFKAEDPSAVSALFSTQGCWRDLLSLSWNFRSLDGPAAIKDYLGGEVEGNTITNITLVGEATLTTVSPELSWIQAIFGFETSVARGRGVARLVQDPETKKWLAFTFYTGIEALRGHEPRADDIYPDDAYSEEQQCKLGSAANFDAPEDQNPDVVIVGGGQAGLTIAARFAKLDVNALVIENNPRIGDNWRNRYDTLVLHEPIYYDHLPYLPFPETWPFNTNKDRFGNWLELYARALKLNIWTSTSLSGQPKYDEAAKQWTVAVTRPDGSVKTLHPKHIVMATGVFGQGVTPAIQGSEDFRGSIIHSSEFKSGRDYVDKKVLVIGVGTSGVDIAKDLYDKGAHPTLIQRSSSIVLSSSALVNVYSKGMWDGTGPHTEIADLLQNSFPLPLMLKFQTGRAQAAREYDAAMLEGLAKAVFALDDGPDGGGIIAKVFKVGPSGYYIDVGAASLIIDGKIKIKQGQEVHHLEENAAIFPDGSRLDADAIILATGYKDIKDTVAKVFGEDVAAGTSPAWGLDDEGEVKGLARPTGHPGLWFHAGNIAMCRFYSTHLALQIKARLVGLVGE</sequence>
<reference evidence="3" key="1">
    <citation type="journal article" date="2014" name="Proc. Natl. Acad. Sci. U.S.A.">
        <title>Extensive sampling of basidiomycete genomes demonstrates inadequacy of the white-rot/brown-rot paradigm for wood decay fungi.</title>
        <authorList>
            <person name="Riley R."/>
            <person name="Salamov A.A."/>
            <person name="Brown D.W."/>
            <person name="Nagy L.G."/>
            <person name="Floudas D."/>
            <person name="Held B.W."/>
            <person name="Levasseur A."/>
            <person name="Lombard V."/>
            <person name="Morin E."/>
            <person name="Otillar R."/>
            <person name="Lindquist E.A."/>
            <person name="Sun H."/>
            <person name="LaButti K.M."/>
            <person name="Schmutz J."/>
            <person name="Jabbour D."/>
            <person name="Luo H."/>
            <person name="Baker S.E."/>
            <person name="Pisabarro A.G."/>
            <person name="Walton J.D."/>
            <person name="Blanchette R.A."/>
            <person name="Henrissat B."/>
            <person name="Martin F."/>
            <person name="Cullen D."/>
            <person name="Hibbett D.S."/>
            <person name="Grigoriev I.V."/>
        </authorList>
    </citation>
    <scope>NUCLEOTIDE SEQUENCE [LARGE SCALE GENOMIC DNA]</scope>
    <source>
        <strain evidence="3">FD-172 SS1</strain>
    </source>
</reference>
<protein>
    <recommendedName>
        <fullName evidence="4">FAD/NAD(P)-binding domain-containing protein</fullName>
    </recommendedName>
</protein>
<evidence type="ECO:0008006" key="4">
    <source>
        <dbReference type="Google" id="ProtNLM"/>
    </source>
</evidence>
<dbReference type="PRINTS" id="PR00411">
    <property type="entry name" value="PNDRDTASEI"/>
</dbReference>
<gene>
    <name evidence="2" type="ORF">BOTBODRAFT_32004</name>
</gene>
<evidence type="ECO:0000313" key="2">
    <source>
        <dbReference type="EMBL" id="KDQ15004.1"/>
    </source>
</evidence>
<dbReference type="PANTHER" id="PTHR43539:SF68">
    <property type="entry name" value="FLAVIN-BINDING MONOOXYGENASE-LIKE PROTEIN (AFU_ORTHOLOGUE AFUA_4G09220)"/>
    <property type="match status" value="1"/>
</dbReference>
<dbReference type="GO" id="GO:0004497">
    <property type="term" value="F:monooxygenase activity"/>
    <property type="evidence" value="ECO:0007669"/>
    <property type="project" value="TreeGrafter"/>
</dbReference>
<dbReference type="Proteomes" id="UP000027195">
    <property type="component" value="Unassembled WGS sequence"/>
</dbReference>
<proteinExistence type="predicted"/>
<keyword evidence="3" id="KW-1185">Reference proteome</keyword>
<dbReference type="STRING" id="930990.A0A067MHJ5"/>